<organism evidence="2 3">
    <name type="scientific">Anaerolinea thermolimosa</name>
    <dbReference type="NCBI Taxonomy" id="229919"/>
    <lineage>
        <taxon>Bacteria</taxon>
        <taxon>Bacillati</taxon>
        <taxon>Chloroflexota</taxon>
        <taxon>Anaerolineae</taxon>
        <taxon>Anaerolineales</taxon>
        <taxon>Anaerolineaceae</taxon>
        <taxon>Anaerolinea</taxon>
    </lineage>
</organism>
<gene>
    <name evidence="2" type="ORF">DEQ80_02570</name>
</gene>
<dbReference type="SUPFAM" id="SSF51445">
    <property type="entry name" value="(Trans)glycosidases"/>
    <property type="match status" value="1"/>
</dbReference>
<dbReference type="RefSeq" id="WP_062190509.1">
    <property type="nucleotide sequence ID" value="NZ_DF967965.1"/>
</dbReference>
<dbReference type="Gene3D" id="3.40.50.880">
    <property type="match status" value="1"/>
</dbReference>
<dbReference type="OrthoDB" id="9780891at2"/>
<dbReference type="GO" id="GO:0004565">
    <property type="term" value="F:beta-galactosidase activity"/>
    <property type="evidence" value="ECO:0007669"/>
    <property type="project" value="InterPro"/>
</dbReference>
<comment type="caution">
    <text evidence="2">The sequence shown here is derived from an EMBL/GenBank/DDBJ whole genome shotgun (WGS) entry which is preliminary data.</text>
</comment>
<dbReference type="GO" id="GO:0005975">
    <property type="term" value="P:carbohydrate metabolic process"/>
    <property type="evidence" value="ECO:0007669"/>
    <property type="project" value="InterPro"/>
</dbReference>
<dbReference type="Gene3D" id="3.20.20.80">
    <property type="entry name" value="Glycosidases"/>
    <property type="match status" value="1"/>
</dbReference>
<name>A0A3D1JDZ3_9CHLR</name>
<dbReference type="InterPro" id="IPR029062">
    <property type="entry name" value="Class_I_gatase-like"/>
</dbReference>
<dbReference type="Proteomes" id="UP000264141">
    <property type="component" value="Unassembled WGS sequence"/>
</dbReference>
<protein>
    <submittedName>
        <fullName evidence="2">Beta-galactosidase</fullName>
    </submittedName>
</protein>
<dbReference type="AlphaFoldDB" id="A0A3D1JDZ3"/>
<proteinExistence type="predicted"/>
<dbReference type="InterPro" id="IPR028212">
    <property type="entry name" value="GHL6"/>
</dbReference>
<dbReference type="InterPro" id="IPR017853">
    <property type="entry name" value="GH"/>
</dbReference>
<evidence type="ECO:0000313" key="2">
    <source>
        <dbReference type="EMBL" id="HCE16723.1"/>
    </source>
</evidence>
<dbReference type="SUPFAM" id="SSF52317">
    <property type="entry name" value="Class I glutamine amidotransferase-like"/>
    <property type="match status" value="1"/>
</dbReference>
<reference evidence="2 3" key="1">
    <citation type="journal article" date="2018" name="Nat. Biotechnol.">
        <title>A standardized bacterial taxonomy based on genome phylogeny substantially revises the tree of life.</title>
        <authorList>
            <person name="Parks D.H."/>
            <person name="Chuvochina M."/>
            <person name="Waite D.W."/>
            <person name="Rinke C."/>
            <person name="Skarshewski A."/>
            <person name="Chaumeil P.A."/>
            <person name="Hugenholtz P."/>
        </authorList>
    </citation>
    <scope>NUCLEOTIDE SEQUENCE [LARGE SCALE GENOMIC DNA]</scope>
    <source>
        <strain evidence="2">UBA8781</strain>
    </source>
</reference>
<dbReference type="Pfam" id="PF08532">
    <property type="entry name" value="Glyco_hydro_42M"/>
    <property type="match status" value="1"/>
</dbReference>
<evidence type="ECO:0000313" key="3">
    <source>
        <dbReference type="Proteomes" id="UP000264141"/>
    </source>
</evidence>
<feature type="domain" description="Beta-galactosidase trimerisation" evidence="1">
    <location>
        <begin position="375"/>
        <end position="427"/>
    </location>
</feature>
<dbReference type="EMBL" id="DPBP01000010">
    <property type="protein sequence ID" value="HCE16723.1"/>
    <property type="molecule type" value="Genomic_DNA"/>
</dbReference>
<dbReference type="InterPro" id="IPR013738">
    <property type="entry name" value="Beta_galactosidase_Trimer"/>
</dbReference>
<evidence type="ECO:0000259" key="1">
    <source>
        <dbReference type="Pfam" id="PF08532"/>
    </source>
</evidence>
<sequence>MELRYRQVHLDFHTSQHIVGVGQAFDPEEFATTLKQAHVNSVTCFARCHHGYLYYDSRVNPERRHPHLVRNLLAEQIEACHRKGIRVPIYTTVQWDHFTAEEHPEWLAIGADGKILGTPPYEAGFYRYLLVNSPYLDFLKKHVEELFSLFPVDGLFFDIVQPLDDSSIWSRKAMLEQGLDPSDQSNRIRFGRMVIDQFKQEMTAFVRSFSKDCTIFYNAGHINSLVRNTTGAYSHLELESLPSAGWGYLHFPLTMRYARTLGLDCLGMTGKFHTSWGDFHSFKNPAALQFECFRMLALNAKCSIGDQLHPDGKICQDTYRLIGSVYASVEEKEPWCEGARPVAEIGLLNTEEVTGAMVSDSTAGALMMLEEGAHQFDVLDSQSDFSAYQVLIFPDEVLFDAQLAQKVQAYLEHGGKIIASHRSGLMEGGQNFALPAFGVNRVGDAPYSPDFILPAGEIGQGLPPVEHVMYLRGQQVSPLPDTEVLASTAIPYFNRDFRHFCSHQHTPSSHQTAYPAVLRHGNVIYFAHPIFTQYRQRAPHWVKTLFLNALKMLLPQPAVRISGPSTLRVTLNEQPHHHRQILHLLHYIPERRGLELDTIEDVLPIHHLSVSVRSTREPGSVSLVPQNVPLFFEFSEGYLRFVVPEVYGHQMVAITYPQA</sequence>
<accession>A0A3D1JDZ3</accession>
<dbReference type="STRING" id="229919.GCA_001050195_01041"/>
<dbReference type="Pfam" id="PF14871">
    <property type="entry name" value="GHL6"/>
    <property type="match status" value="1"/>
</dbReference>
<dbReference type="CDD" id="cd03143">
    <property type="entry name" value="A4_beta-galactosidase_middle_domain"/>
    <property type="match status" value="1"/>
</dbReference>